<gene>
    <name evidence="2" type="ORF">HELGO_WM57641</name>
</gene>
<organism evidence="2">
    <name type="scientific">uncultured Aureispira sp</name>
    <dbReference type="NCBI Taxonomy" id="1331704"/>
    <lineage>
        <taxon>Bacteria</taxon>
        <taxon>Pseudomonadati</taxon>
        <taxon>Bacteroidota</taxon>
        <taxon>Saprospiria</taxon>
        <taxon>Saprospirales</taxon>
        <taxon>Saprospiraceae</taxon>
        <taxon>Aureispira</taxon>
        <taxon>environmental samples</taxon>
    </lineage>
</organism>
<dbReference type="PANTHER" id="PTHR43792:SF1">
    <property type="entry name" value="N-ACETYLTRANSFERASE DOMAIN-CONTAINING PROTEIN"/>
    <property type="match status" value="1"/>
</dbReference>
<protein>
    <submittedName>
        <fullName evidence="2">Ribosomal-protein-alanine N-acetyltransferase</fullName>
    </submittedName>
</protein>
<dbReference type="InterPro" id="IPR016181">
    <property type="entry name" value="Acyl_CoA_acyltransferase"/>
</dbReference>
<dbReference type="SUPFAM" id="SSF55729">
    <property type="entry name" value="Acyl-CoA N-acyltransferases (Nat)"/>
    <property type="match status" value="1"/>
</dbReference>
<feature type="domain" description="N-acetyltransferase" evidence="1">
    <location>
        <begin position="39"/>
        <end position="205"/>
    </location>
</feature>
<accession>A0A6S6UI38</accession>
<dbReference type="Pfam" id="PF13302">
    <property type="entry name" value="Acetyltransf_3"/>
    <property type="match status" value="1"/>
</dbReference>
<dbReference type="PROSITE" id="PS51186">
    <property type="entry name" value="GNAT"/>
    <property type="match status" value="1"/>
</dbReference>
<dbReference type="EMBL" id="CACVAQ010000458">
    <property type="protein sequence ID" value="CAA6829057.1"/>
    <property type="molecule type" value="Genomic_DNA"/>
</dbReference>
<reference evidence="2" key="1">
    <citation type="submission" date="2020-01" db="EMBL/GenBank/DDBJ databases">
        <authorList>
            <person name="Meier V. D."/>
            <person name="Meier V D."/>
        </authorList>
    </citation>
    <scope>NUCLEOTIDE SEQUENCE</scope>
    <source>
        <strain evidence="2">HLG_WM_MAG_10</strain>
    </source>
</reference>
<sequence length="205" mass="23614">MRSYILTFSILYSLEITQLSTARTTFISMSNYLIKTPRLGLRCWKESDLAPFASINANPKAMQFYPNTMDKAASKKMIRRIQQQYKDYGFSVYAVDLLESKQFIGYIGFMRPSFESYFTPCVEIGWRLDPSVWNQGLATEGALACLDYGFKTLNFKEIYSFTAEINKPSERVMQKIGLQKIDSFAHPSLEKDSPLLIHVLYKAEQ</sequence>
<evidence type="ECO:0000259" key="1">
    <source>
        <dbReference type="PROSITE" id="PS51186"/>
    </source>
</evidence>
<dbReference type="Gene3D" id="3.40.630.30">
    <property type="match status" value="1"/>
</dbReference>
<dbReference type="InterPro" id="IPR000182">
    <property type="entry name" value="GNAT_dom"/>
</dbReference>
<name>A0A6S6UI38_9BACT</name>
<dbReference type="GO" id="GO:0016747">
    <property type="term" value="F:acyltransferase activity, transferring groups other than amino-acyl groups"/>
    <property type="evidence" value="ECO:0007669"/>
    <property type="project" value="InterPro"/>
</dbReference>
<dbReference type="AlphaFoldDB" id="A0A6S6UI38"/>
<proteinExistence type="predicted"/>
<keyword evidence="2" id="KW-0808">Transferase</keyword>
<dbReference type="PANTHER" id="PTHR43792">
    <property type="entry name" value="GNAT FAMILY, PUTATIVE (AFU_ORTHOLOGUE AFUA_3G00765)-RELATED-RELATED"/>
    <property type="match status" value="1"/>
</dbReference>
<dbReference type="InterPro" id="IPR051531">
    <property type="entry name" value="N-acetyltransferase"/>
</dbReference>
<evidence type="ECO:0000313" key="2">
    <source>
        <dbReference type="EMBL" id="CAA6829057.1"/>
    </source>
</evidence>